<dbReference type="Proteomes" id="UP000014074">
    <property type="component" value="Unassembled WGS sequence"/>
</dbReference>
<dbReference type="InterPro" id="IPR016181">
    <property type="entry name" value="Acyl_CoA_acyltransferase"/>
</dbReference>
<gene>
    <name evidence="2" type="ORF">UCRPA7_1377</name>
</gene>
<dbReference type="GO" id="GO:0016747">
    <property type="term" value="F:acyltransferase activity, transferring groups other than amino-acyl groups"/>
    <property type="evidence" value="ECO:0007669"/>
    <property type="project" value="InterPro"/>
</dbReference>
<dbReference type="EMBL" id="KB932857">
    <property type="protein sequence ID" value="EOO03140.1"/>
    <property type="molecule type" value="Genomic_DNA"/>
</dbReference>
<dbReference type="OrthoDB" id="2326446at2759"/>
<dbReference type="RefSeq" id="XP_007912149.1">
    <property type="nucleotide sequence ID" value="XM_007913958.1"/>
</dbReference>
<accession>R8BUZ3</accession>
<dbReference type="eggNOG" id="ENOG502STPQ">
    <property type="taxonomic scope" value="Eukaryota"/>
</dbReference>
<keyword evidence="3" id="KW-1185">Reference proteome</keyword>
<protein>
    <recommendedName>
        <fullName evidence="1">N-acetyltransferase domain-containing protein</fullName>
    </recommendedName>
</protein>
<evidence type="ECO:0000313" key="3">
    <source>
        <dbReference type="Proteomes" id="UP000014074"/>
    </source>
</evidence>
<dbReference type="InterPro" id="IPR000182">
    <property type="entry name" value="GNAT_dom"/>
</dbReference>
<feature type="domain" description="N-acetyltransferase" evidence="1">
    <location>
        <begin position="52"/>
        <end position="213"/>
    </location>
</feature>
<evidence type="ECO:0000313" key="2">
    <source>
        <dbReference type="EMBL" id="EOO03140.1"/>
    </source>
</evidence>
<dbReference type="GeneID" id="19321518"/>
<dbReference type="SUPFAM" id="SSF55729">
    <property type="entry name" value="Acyl-CoA N-acyltransferases (Nat)"/>
    <property type="match status" value="1"/>
</dbReference>
<dbReference type="CDD" id="cd04301">
    <property type="entry name" value="NAT_SF"/>
    <property type="match status" value="1"/>
</dbReference>
<dbReference type="KEGG" id="tmn:UCRPA7_1377"/>
<reference evidence="3" key="1">
    <citation type="journal article" date="2013" name="Genome Announc.">
        <title>Draft genome sequence of the ascomycete Phaeoacremonium aleophilum strain UCR-PA7, a causal agent of the esca disease complex in grapevines.</title>
        <authorList>
            <person name="Blanco-Ulate B."/>
            <person name="Rolshausen P."/>
            <person name="Cantu D."/>
        </authorList>
    </citation>
    <scope>NUCLEOTIDE SEQUENCE [LARGE SCALE GENOMIC DNA]</scope>
    <source>
        <strain evidence="3">UCR-PA7</strain>
    </source>
</reference>
<dbReference type="Pfam" id="PF00583">
    <property type="entry name" value="Acetyltransf_1"/>
    <property type="match status" value="1"/>
</dbReference>
<dbReference type="PROSITE" id="PS51186">
    <property type="entry name" value="GNAT"/>
    <property type="match status" value="1"/>
</dbReference>
<dbReference type="HOGENOM" id="CLU_089360_0_0_1"/>
<name>R8BUZ3_PHAM7</name>
<proteinExistence type="predicted"/>
<evidence type="ECO:0000259" key="1">
    <source>
        <dbReference type="PROSITE" id="PS51186"/>
    </source>
</evidence>
<dbReference type="Gene3D" id="3.40.630.30">
    <property type="match status" value="1"/>
</dbReference>
<sequence>MMAVTDSKPSSKVTLIPWDYESEQHAERMVAQRIACGWRSDEVELWRDLGRKGIKEYYWIEASPIKDIASIEWLKPREPSNAEFIPVGHIALDIREEENAHLGITDEGVVWVAGLYISWVLQGAGIGRAVMQAAEDRAASDILKAKVMVLDTMTTDQQMRPVFIEKVYTQRGLPAPVVSNQSWYEKQGYVVFKHQEAGYMWPNPATGEKDPIDLMFLKKALV</sequence>
<organism evidence="2 3">
    <name type="scientific">Phaeoacremonium minimum (strain UCR-PA7)</name>
    <name type="common">Esca disease fungus</name>
    <name type="synonym">Togninia minima</name>
    <dbReference type="NCBI Taxonomy" id="1286976"/>
    <lineage>
        <taxon>Eukaryota</taxon>
        <taxon>Fungi</taxon>
        <taxon>Dikarya</taxon>
        <taxon>Ascomycota</taxon>
        <taxon>Pezizomycotina</taxon>
        <taxon>Sordariomycetes</taxon>
        <taxon>Sordariomycetidae</taxon>
        <taxon>Togniniales</taxon>
        <taxon>Togniniaceae</taxon>
        <taxon>Phaeoacremonium</taxon>
    </lineage>
</organism>
<dbReference type="AlphaFoldDB" id="R8BUZ3"/>